<feature type="domain" description="DNA replication complex GINS protein PSF2 N-terminal" evidence="7">
    <location>
        <begin position="23"/>
        <end position="80"/>
    </location>
</feature>
<dbReference type="Gene3D" id="3.40.5.50">
    <property type="match status" value="1"/>
</dbReference>
<dbReference type="CDD" id="cd11712">
    <property type="entry name" value="GINS_A_psf2"/>
    <property type="match status" value="1"/>
</dbReference>
<proteinExistence type="inferred from homology"/>
<gene>
    <name evidence="8" type="ORF">GTHE00462_LOCUS34273</name>
</gene>
<comment type="subcellular location">
    <subcellularLocation>
        <location evidence="1 5">Nucleus</location>
    </subcellularLocation>
</comment>
<keyword evidence="3 5" id="KW-0235">DNA replication</keyword>
<dbReference type="OMA" id="DSLNCMY"/>
<keyword evidence="4 5" id="KW-0539">Nucleus</keyword>
<dbReference type="SUPFAM" id="SSF158573">
    <property type="entry name" value="GINS helical bundle-like"/>
    <property type="match status" value="1"/>
</dbReference>
<comment type="subunit">
    <text evidence="5">Component of the GINS complex.</text>
</comment>
<dbReference type="InterPro" id="IPR056784">
    <property type="entry name" value="PSF2_N"/>
</dbReference>
<reference evidence="8" key="1">
    <citation type="submission" date="2021-01" db="EMBL/GenBank/DDBJ databases">
        <authorList>
            <person name="Corre E."/>
            <person name="Pelletier E."/>
            <person name="Niang G."/>
            <person name="Scheremetjew M."/>
            <person name="Finn R."/>
            <person name="Kale V."/>
            <person name="Holt S."/>
            <person name="Cochrane G."/>
            <person name="Meng A."/>
            <person name="Brown T."/>
            <person name="Cohen L."/>
        </authorList>
    </citation>
    <scope>NUCLEOTIDE SEQUENCE</scope>
    <source>
        <strain evidence="8">CCMP 2712</strain>
    </source>
</reference>
<dbReference type="PANTHER" id="PTHR12772">
    <property type="entry name" value="DNA REPLICATION COMPLEX GINS PROTEIN PSF2"/>
    <property type="match status" value="1"/>
</dbReference>
<comment type="similarity">
    <text evidence="2 5">Belongs to the GINS2/PSF2 family.</text>
</comment>
<dbReference type="GO" id="GO:0000727">
    <property type="term" value="P:double-strand break repair via break-induced replication"/>
    <property type="evidence" value="ECO:0007669"/>
    <property type="project" value="TreeGrafter"/>
</dbReference>
<sequence>MAAPSETKELYGIKQNGEMCFSAKELEFLAEDEMIEIIPRFSFQEIGLLSGSIGPFQPMVPVQVPLWLALKLHERQMCKVQLPAWLHHDELVERKREEEAEKENKYLTPIEFHYQEIATILFRRAPDSFAGQEGNSRIQVKDIEELRDSKIHTSLRDLEQYTPAVKIANVSAMEINKIRPFLVQALNRFRTLKEAEDQFGESSQTVIDSQDGGL</sequence>
<evidence type="ECO:0000256" key="4">
    <source>
        <dbReference type="ARBA" id="ARBA00023242"/>
    </source>
</evidence>
<feature type="domain" description="GINS subunit" evidence="6">
    <location>
        <begin position="85"/>
        <end position="185"/>
    </location>
</feature>
<dbReference type="InterPro" id="IPR007257">
    <property type="entry name" value="GINS_Psf2"/>
</dbReference>
<evidence type="ECO:0000256" key="2">
    <source>
        <dbReference type="ARBA" id="ARBA00010565"/>
    </source>
</evidence>
<dbReference type="FunFam" id="3.40.5.50:FF:000001">
    <property type="entry name" value="DNA replication complex GINS protein PSF2"/>
    <property type="match status" value="1"/>
</dbReference>
<dbReference type="SUPFAM" id="SSF160059">
    <property type="entry name" value="PriA/YqbF domain"/>
    <property type="match status" value="1"/>
</dbReference>
<dbReference type="GO" id="GO:0006260">
    <property type="term" value="P:DNA replication"/>
    <property type="evidence" value="ECO:0007669"/>
    <property type="project" value="UniProtKB-KW"/>
</dbReference>
<dbReference type="Pfam" id="PF05916">
    <property type="entry name" value="Sld5"/>
    <property type="match status" value="1"/>
</dbReference>
<protein>
    <recommendedName>
        <fullName evidence="5">DNA replication complex GINS protein PSF2</fullName>
    </recommendedName>
</protein>
<accession>A0A7S4UH28</accession>
<evidence type="ECO:0000256" key="1">
    <source>
        <dbReference type="ARBA" id="ARBA00004123"/>
    </source>
</evidence>
<dbReference type="AlphaFoldDB" id="A0A7S4UH28"/>
<evidence type="ECO:0000259" key="6">
    <source>
        <dbReference type="Pfam" id="PF05916"/>
    </source>
</evidence>
<dbReference type="PANTHER" id="PTHR12772:SF0">
    <property type="entry name" value="DNA REPLICATION COMPLEX GINS PROTEIN PSF2"/>
    <property type="match status" value="1"/>
</dbReference>
<evidence type="ECO:0000259" key="7">
    <source>
        <dbReference type="Pfam" id="PF25005"/>
    </source>
</evidence>
<dbReference type="InterPro" id="IPR036224">
    <property type="entry name" value="GINS_bundle-like_dom_sf"/>
</dbReference>
<evidence type="ECO:0000256" key="5">
    <source>
        <dbReference type="PIRNR" id="PIRNR028998"/>
    </source>
</evidence>
<dbReference type="GO" id="GO:0000811">
    <property type="term" value="C:GINS complex"/>
    <property type="evidence" value="ECO:0007669"/>
    <property type="project" value="TreeGrafter"/>
</dbReference>
<dbReference type="InterPro" id="IPR021151">
    <property type="entry name" value="GINS_A"/>
</dbReference>
<organism evidence="8">
    <name type="scientific">Guillardia theta</name>
    <name type="common">Cryptophyte</name>
    <name type="synonym">Cryptomonas phi</name>
    <dbReference type="NCBI Taxonomy" id="55529"/>
    <lineage>
        <taxon>Eukaryota</taxon>
        <taxon>Cryptophyceae</taxon>
        <taxon>Pyrenomonadales</taxon>
        <taxon>Geminigeraceae</taxon>
        <taxon>Guillardia</taxon>
    </lineage>
</organism>
<dbReference type="CDD" id="cd21694">
    <property type="entry name" value="GINS_B_Psf2"/>
    <property type="match status" value="1"/>
</dbReference>
<dbReference type="PIRSF" id="PIRSF028998">
    <property type="entry name" value="GINS_Psf2_subgr"/>
    <property type="match status" value="1"/>
</dbReference>
<dbReference type="EMBL" id="HBKN01043752">
    <property type="protein sequence ID" value="CAE2332780.1"/>
    <property type="molecule type" value="Transcribed_RNA"/>
</dbReference>
<evidence type="ECO:0000256" key="3">
    <source>
        <dbReference type="ARBA" id="ARBA00022705"/>
    </source>
</evidence>
<dbReference type="Pfam" id="PF25005">
    <property type="entry name" value="PSF2_N"/>
    <property type="match status" value="1"/>
</dbReference>
<evidence type="ECO:0000313" key="8">
    <source>
        <dbReference type="EMBL" id="CAE2332780.1"/>
    </source>
</evidence>
<dbReference type="Gene3D" id="1.20.58.1020">
    <property type="match status" value="1"/>
</dbReference>
<name>A0A7S4UH28_GUITH</name>